<sequence>MGLPLNTVLVALYCLTGLLAVALVVVWITTNRSRRNAGFASKRQLRSALSAATVLKAAPEIRPSTTPGAASPVRTSTVSLTKHGSSRP</sequence>
<keyword evidence="2" id="KW-1133">Transmembrane helix</keyword>
<protein>
    <submittedName>
        <fullName evidence="3">Uncharacterized protein</fullName>
    </submittedName>
</protein>
<name>A0ABR4S5U5_9ACTN</name>
<accession>A0ABR4S5U5</accession>
<evidence type="ECO:0000256" key="1">
    <source>
        <dbReference type="SAM" id="MobiDB-lite"/>
    </source>
</evidence>
<feature type="compositionally biased region" description="Polar residues" evidence="1">
    <location>
        <begin position="63"/>
        <end position="88"/>
    </location>
</feature>
<evidence type="ECO:0000313" key="3">
    <source>
        <dbReference type="EMBL" id="KDR60984.1"/>
    </source>
</evidence>
<feature type="region of interest" description="Disordered" evidence="1">
    <location>
        <begin position="60"/>
        <end position="88"/>
    </location>
</feature>
<keyword evidence="4" id="KW-1185">Reference proteome</keyword>
<keyword evidence="2" id="KW-0472">Membrane</keyword>
<dbReference type="RefSeq" id="WP_049978509.1">
    <property type="nucleotide sequence ID" value="NZ_JHDU01000036.1"/>
</dbReference>
<proteinExistence type="predicted"/>
<gene>
    <name evidence="3" type="ORF">DC60_02820</name>
</gene>
<keyword evidence="2" id="KW-0812">Transmembrane</keyword>
<reference evidence="3 4" key="1">
    <citation type="submission" date="2014-03" db="EMBL/GenBank/DDBJ databases">
        <title>Genome Sequence of Streptomyces wadayamensis A23 strain, an endophytic actinobacteria from Citrus reticulata.</title>
        <authorList>
            <person name="de Oliveira L.G."/>
            <person name="Tormet G.D."/>
            <person name="Marcon J."/>
            <person name="Samborsky M."/>
            <person name="Araujo W.L."/>
            <person name="de Azevedo J.L."/>
        </authorList>
    </citation>
    <scope>NUCLEOTIDE SEQUENCE [LARGE SCALE GENOMIC DNA]</scope>
    <source>
        <strain evidence="3 4">A23</strain>
    </source>
</reference>
<evidence type="ECO:0000313" key="4">
    <source>
        <dbReference type="Proteomes" id="UP000027443"/>
    </source>
</evidence>
<dbReference type="Proteomes" id="UP000027443">
    <property type="component" value="Unassembled WGS sequence"/>
</dbReference>
<evidence type="ECO:0000256" key="2">
    <source>
        <dbReference type="SAM" id="Phobius"/>
    </source>
</evidence>
<feature type="transmembrane region" description="Helical" evidence="2">
    <location>
        <begin position="6"/>
        <end position="28"/>
    </location>
</feature>
<dbReference type="EMBL" id="JHDU01000036">
    <property type="protein sequence ID" value="KDR60984.1"/>
    <property type="molecule type" value="Genomic_DNA"/>
</dbReference>
<organism evidence="3 4">
    <name type="scientific">Streptomyces wadayamensis</name>
    <dbReference type="NCBI Taxonomy" id="141454"/>
    <lineage>
        <taxon>Bacteria</taxon>
        <taxon>Bacillati</taxon>
        <taxon>Actinomycetota</taxon>
        <taxon>Actinomycetes</taxon>
        <taxon>Kitasatosporales</taxon>
        <taxon>Streptomycetaceae</taxon>
        <taxon>Streptomyces</taxon>
    </lineage>
</organism>
<comment type="caution">
    <text evidence="3">The sequence shown here is derived from an EMBL/GenBank/DDBJ whole genome shotgun (WGS) entry which is preliminary data.</text>
</comment>